<dbReference type="Pfam" id="PF02517">
    <property type="entry name" value="Rce1-like"/>
    <property type="match status" value="1"/>
</dbReference>
<feature type="transmembrane region" description="Helical" evidence="1">
    <location>
        <begin position="163"/>
        <end position="182"/>
    </location>
</feature>
<dbReference type="AlphaFoldDB" id="A0A0J7IK34"/>
<dbReference type="GO" id="GO:0080120">
    <property type="term" value="P:CAAX-box protein maturation"/>
    <property type="evidence" value="ECO:0007669"/>
    <property type="project" value="UniProtKB-ARBA"/>
</dbReference>
<feature type="transmembrane region" description="Helical" evidence="1">
    <location>
        <begin position="214"/>
        <end position="236"/>
    </location>
</feature>
<dbReference type="OrthoDB" id="6301065at2"/>
<keyword evidence="1" id="KW-1133">Transmembrane helix</keyword>
<evidence type="ECO:0000256" key="1">
    <source>
        <dbReference type="SAM" id="Phobius"/>
    </source>
</evidence>
<keyword evidence="1" id="KW-0812">Transmembrane</keyword>
<name>A0A0J7IK34_9FLAO</name>
<proteinExistence type="predicted"/>
<dbReference type="RefSeq" id="WP_048505061.1">
    <property type="nucleotide sequence ID" value="NZ_LFND01000001.1"/>
</dbReference>
<feature type="transmembrane region" description="Helical" evidence="1">
    <location>
        <begin position="81"/>
        <end position="98"/>
    </location>
</feature>
<evidence type="ECO:0000313" key="4">
    <source>
        <dbReference type="Proteomes" id="UP000036261"/>
    </source>
</evidence>
<sequence length="266" mass="30716">MKNSITLFLIPVFSYALYSVVSYHFEAVMKFFDGYIHFQLLSYFLVYVLSVIPLLISLRIIAGKNMFETIGLHPRGLGKGIGLSLLFILPMALYGIFFSKLNTQIDPANLFAKSFLAGLFEEIIYRAFIFGILFRFVRLGFVPSVAVASFIFALGHLYQGTQIIDLVEIFILTFLASILYAWLYTEWSFNLWVPIILHSFMNLIWMVFNFDDTVIGSWGANICRFLTVGFSVMYTIRFKLKNEIPLSVNRRTLWKFNSEKNSDQIK</sequence>
<dbReference type="GO" id="GO:0004175">
    <property type="term" value="F:endopeptidase activity"/>
    <property type="evidence" value="ECO:0007669"/>
    <property type="project" value="UniProtKB-ARBA"/>
</dbReference>
<keyword evidence="4" id="KW-1185">Reference proteome</keyword>
<feature type="transmembrane region" description="Helical" evidence="1">
    <location>
        <begin position="136"/>
        <end position="157"/>
    </location>
</feature>
<feature type="transmembrane region" description="Helical" evidence="1">
    <location>
        <begin position="40"/>
        <end position="61"/>
    </location>
</feature>
<evidence type="ECO:0000313" key="3">
    <source>
        <dbReference type="EMBL" id="KMQ66462.1"/>
    </source>
</evidence>
<reference evidence="3 4" key="1">
    <citation type="journal article" date="2013" name="Int. J. Syst. Evol. Microbiol.">
        <title>Chryseobacterium angstadtii sp. nov., isolated from a newt tank.</title>
        <authorList>
            <person name="Kirk K.E."/>
            <person name="Hoffman J.A."/>
            <person name="Smith K.A."/>
            <person name="Strahan B.L."/>
            <person name="Failor K.C."/>
            <person name="Krebs J.E."/>
            <person name="Gale A.N."/>
            <person name="Do T.D."/>
            <person name="Sontag T.C."/>
            <person name="Batties A.M."/>
            <person name="Mistiszyn K."/>
            <person name="Newman J.D."/>
        </authorList>
    </citation>
    <scope>NUCLEOTIDE SEQUENCE [LARGE SCALE GENOMIC DNA]</scope>
    <source>
        <strain evidence="3 4">KM</strain>
    </source>
</reference>
<evidence type="ECO:0000259" key="2">
    <source>
        <dbReference type="Pfam" id="PF02517"/>
    </source>
</evidence>
<dbReference type="EMBL" id="LFND01000001">
    <property type="protein sequence ID" value="KMQ66462.1"/>
    <property type="molecule type" value="Genomic_DNA"/>
</dbReference>
<protein>
    <recommendedName>
        <fullName evidence="2">CAAX prenyl protease 2/Lysostaphin resistance protein A-like domain-containing protein</fullName>
    </recommendedName>
</protein>
<feature type="transmembrane region" description="Helical" evidence="1">
    <location>
        <begin position="7"/>
        <end position="25"/>
    </location>
</feature>
<dbReference type="STRING" id="558151.ACM46_02710"/>
<keyword evidence="1" id="KW-0472">Membrane</keyword>
<dbReference type="InterPro" id="IPR003675">
    <property type="entry name" value="Rce1/LyrA-like_dom"/>
</dbReference>
<organism evidence="3 4">
    <name type="scientific">Chryseobacterium angstadtii</name>
    <dbReference type="NCBI Taxonomy" id="558151"/>
    <lineage>
        <taxon>Bacteria</taxon>
        <taxon>Pseudomonadati</taxon>
        <taxon>Bacteroidota</taxon>
        <taxon>Flavobacteriia</taxon>
        <taxon>Flavobacteriales</taxon>
        <taxon>Weeksellaceae</taxon>
        <taxon>Chryseobacterium group</taxon>
        <taxon>Chryseobacterium</taxon>
    </lineage>
</organism>
<dbReference type="Proteomes" id="UP000036261">
    <property type="component" value="Unassembled WGS sequence"/>
</dbReference>
<comment type="caution">
    <text evidence="3">The sequence shown here is derived from an EMBL/GenBank/DDBJ whole genome shotgun (WGS) entry which is preliminary data.</text>
</comment>
<accession>A0A0J7IK34</accession>
<dbReference type="PATRIC" id="fig|558151.6.peg.562"/>
<gene>
    <name evidence="3" type="ORF">ACM46_02710</name>
</gene>
<feature type="domain" description="CAAX prenyl protease 2/Lysostaphin resistance protein A-like" evidence="2">
    <location>
        <begin position="108"/>
        <end position="204"/>
    </location>
</feature>
<feature type="transmembrane region" description="Helical" evidence="1">
    <location>
        <begin position="189"/>
        <end position="208"/>
    </location>
</feature>